<evidence type="ECO:0000313" key="1">
    <source>
        <dbReference type="EMBL" id="MFC0477183.1"/>
    </source>
</evidence>
<accession>A0ABV6KV68</accession>
<dbReference type="RefSeq" id="WP_160546791.1">
    <property type="nucleotide sequence ID" value="NZ_JBHLUU010000118.1"/>
</dbReference>
<organism evidence="1 2">
    <name type="scientific">Robertmurraya beringensis</name>
    <dbReference type="NCBI Taxonomy" id="641660"/>
    <lineage>
        <taxon>Bacteria</taxon>
        <taxon>Bacillati</taxon>
        <taxon>Bacillota</taxon>
        <taxon>Bacilli</taxon>
        <taxon>Bacillales</taxon>
        <taxon>Bacillaceae</taxon>
        <taxon>Robertmurraya</taxon>
    </lineage>
</organism>
<keyword evidence="2" id="KW-1185">Reference proteome</keyword>
<comment type="caution">
    <text evidence="1">The sequence shown here is derived from an EMBL/GenBank/DDBJ whole genome shotgun (WGS) entry which is preliminary data.</text>
</comment>
<dbReference type="EMBL" id="JBHLUU010000118">
    <property type="protein sequence ID" value="MFC0477183.1"/>
    <property type="molecule type" value="Genomic_DNA"/>
</dbReference>
<name>A0ABV6KV68_9BACI</name>
<dbReference type="InterPro" id="IPR011009">
    <property type="entry name" value="Kinase-like_dom_sf"/>
</dbReference>
<reference evidence="1 2" key="1">
    <citation type="submission" date="2024-09" db="EMBL/GenBank/DDBJ databases">
        <authorList>
            <person name="Sun Q."/>
            <person name="Mori K."/>
        </authorList>
    </citation>
    <scope>NUCLEOTIDE SEQUENCE [LARGE SCALE GENOMIC DNA]</scope>
    <source>
        <strain evidence="1 2">CGMCC 1.9126</strain>
    </source>
</reference>
<dbReference type="Gene3D" id="1.10.510.10">
    <property type="entry name" value="Transferase(Phosphotransferase) domain 1"/>
    <property type="match status" value="1"/>
</dbReference>
<protein>
    <submittedName>
        <fullName evidence="1">Serine/threonine protein kinase</fullName>
    </submittedName>
</protein>
<keyword evidence="1" id="KW-0723">Serine/threonine-protein kinase</keyword>
<keyword evidence="1" id="KW-0808">Transferase</keyword>
<sequence length="221" mass="25648">MEKEFEIVDKLLSHITISSNPNNQPVSIHGNVKELKCIGIGTDAAVFQYIHGPAYAYKLFADDKLEKVQMEAKVYEKLGTSPYFSTFYEAKDRYLVVSYESGITLYNCLQQGIHIPSQVIQEVDKARAYARKKGLNPRDIHLKNILLQGDNVKIIDVSEYLLPGDDGRWEHLKRGYEEYYRLIDGKSIPTWLLETVRKSYNNRQTTSIEEFFKDVLKLKWF</sequence>
<gene>
    <name evidence="1" type="ORF">ACFFHF_18435</name>
</gene>
<dbReference type="Proteomes" id="UP001589738">
    <property type="component" value="Unassembled WGS sequence"/>
</dbReference>
<keyword evidence="1" id="KW-0418">Kinase</keyword>
<evidence type="ECO:0000313" key="2">
    <source>
        <dbReference type="Proteomes" id="UP001589738"/>
    </source>
</evidence>
<dbReference type="GO" id="GO:0004674">
    <property type="term" value="F:protein serine/threonine kinase activity"/>
    <property type="evidence" value="ECO:0007669"/>
    <property type="project" value="UniProtKB-KW"/>
</dbReference>
<dbReference type="SUPFAM" id="SSF56112">
    <property type="entry name" value="Protein kinase-like (PK-like)"/>
    <property type="match status" value="1"/>
</dbReference>
<proteinExistence type="predicted"/>